<dbReference type="EMBL" id="FUYR01000003">
    <property type="protein sequence ID" value="SKB80596.1"/>
    <property type="molecule type" value="Genomic_DNA"/>
</dbReference>
<dbReference type="Pfam" id="PF01257">
    <property type="entry name" value="2Fe-2S_thioredx"/>
    <property type="match status" value="1"/>
</dbReference>
<keyword evidence="2" id="KW-1185">Reference proteome</keyword>
<sequence length="89" mass="10154">MGKFSVPENTIYICQGSKCSKRGSRELYKNLKHYLKSQGVKDDIELVVTECTDRCKYAPVLAAQPANIWLKEYTAKEVVKLVDDILNKE</sequence>
<organism evidence="1 2">
    <name type="scientific">Daejeonella lutea</name>
    <dbReference type="NCBI Taxonomy" id="572036"/>
    <lineage>
        <taxon>Bacteria</taxon>
        <taxon>Pseudomonadati</taxon>
        <taxon>Bacteroidota</taxon>
        <taxon>Sphingobacteriia</taxon>
        <taxon>Sphingobacteriales</taxon>
        <taxon>Sphingobacteriaceae</taxon>
        <taxon>Daejeonella</taxon>
    </lineage>
</organism>
<name>A0A1T5E9P9_9SPHI</name>
<dbReference type="InterPro" id="IPR036249">
    <property type="entry name" value="Thioredoxin-like_sf"/>
</dbReference>
<dbReference type="OrthoDB" id="9800692at2"/>
<dbReference type="RefSeq" id="WP_079703335.1">
    <property type="nucleotide sequence ID" value="NZ_FUYR01000003.1"/>
</dbReference>
<reference evidence="2" key="1">
    <citation type="submission" date="2017-02" db="EMBL/GenBank/DDBJ databases">
        <authorList>
            <person name="Varghese N."/>
            <person name="Submissions S."/>
        </authorList>
    </citation>
    <scope>NUCLEOTIDE SEQUENCE [LARGE SCALE GENOMIC DNA]</scope>
    <source>
        <strain evidence="2">DSM 22385</strain>
    </source>
</reference>
<protein>
    <submittedName>
        <fullName evidence="1">(2Fe-2S) ferredoxin</fullName>
    </submittedName>
</protein>
<dbReference type="Proteomes" id="UP000189981">
    <property type="component" value="Unassembled WGS sequence"/>
</dbReference>
<dbReference type="AlphaFoldDB" id="A0A1T5E9P9"/>
<dbReference type="SUPFAM" id="SSF52833">
    <property type="entry name" value="Thioredoxin-like"/>
    <property type="match status" value="1"/>
</dbReference>
<proteinExistence type="predicted"/>
<accession>A0A1T5E9P9</accession>
<dbReference type="CDD" id="cd02980">
    <property type="entry name" value="TRX_Fd_family"/>
    <property type="match status" value="1"/>
</dbReference>
<dbReference type="Gene3D" id="3.40.30.10">
    <property type="entry name" value="Glutaredoxin"/>
    <property type="match status" value="1"/>
</dbReference>
<evidence type="ECO:0000313" key="2">
    <source>
        <dbReference type="Proteomes" id="UP000189981"/>
    </source>
</evidence>
<gene>
    <name evidence="1" type="ORF">SAMN05661099_2809</name>
</gene>
<dbReference type="STRING" id="572036.SAMN05661099_2809"/>
<evidence type="ECO:0000313" key="1">
    <source>
        <dbReference type="EMBL" id="SKB80596.1"/>
    </source>
</evidence>